<organism evidence="2 3">
    <name type="scientific">Portunus trituberculatus</name>
    <name type="common">Swimming crab</name>
    <name type="synonym">Neptunus trituberculatus</name>
    <dbReference type="NCBI Taxonomy" id="210409"/>
    <lineage>
        <taxon>Eukaryota</taxon>
        <taxon>Metazoa</taxon>
        <taxon>Ecdysozoa</taxon>
        <taxon>Arthropoda</taxon>
        <taxon>Crustacea</taxon>
        <taxon>Multicrustacea</taxon>
        <taxon>Malacostraca</taxon>
        <taxon>Eumalacostraca</taxon>
        <taxon>Eucarida</taxon>
        <taxon>Decapoda</taxon>
        <taxon>Pleocyemata</taxon>
        <taxon>Brachyura</taxon>
        <taxon>Eubrachyura</taxon>
        <taxon>Portunoidea</taxon>
        <taxon>Portunidae</taxon>
        <taxon>Portuninae</taxon>
        <taxon>Portunus</taxon>
    </lineage>
</organism>
<evidence type="ECO:0000256" key="1">
    <source>
        <dbReference type="SAM" id="MobiDB-lite"/>
    </source>
</evidence>
<reference evidence="2 3" key="1">
    <citation type="submission" date="2019-05" db="EMBL/GenBank/DDBJ databases">
        <title>Another draft genome of Portunus trituberculatus and its Hox gene families provides insights of decapod evolution.</title>
        <authorList>
            <person name="Jeong J.-H."/>
            <person name="Song I."/>
            <person name="Kim S."/>
            <person name="Choi T."/>
            <person name="Kim D."/>
            <person name="Ryu S."/>
            <person name="Kim W."/>
        </authorList>
    </citation>
    <scope>NUCLEOTIDE SEQUENCE [LARGE SCALE GENOMIC DNA]</scope>
    <source>
        <tissue evidence="2">Muscle</tissue>
    </source>
</reference>
<evidence type="ECO:0000313" key="3">
    <source>
        <dbReference type="Proteomes" id="UP000324222"/>
    </source>
</evidence>
<feature type="region of interest" description="Disordered" evidence="1">
    <location>
        <begin position="1"/>
        <end position="36"/>
    </location>
</feature>
<name>A0A5B7DS10_PORTR</name>
<proteinExistence type="predicted"/>
<dbReference type="EMBL" id="VSRR010001260">
    <property type="protein sequence ID" value="MPC23844.1"/>
    <property type="molecule type" value="Genomic_DNA"/>
</dbReference>
<comment type="caution">
    <text evidence="2">The sequence shown here is derived from an EMBL/GenBank/DDBJ whole genome shotgun (WGS) entry which is preliminary data.</text>
</comment>
<gene>
    <name evidence="2" type="ORF">E2C01_016911</name>
</gene>
<accession>A0A5B7DS10</accession>
<dbReference type="AlphaFoldDB" id="A0A5B7DS10"/>
<protein>
    <submittedName>
        <fullName evidence="2">Uncharacterized protein</fullName>
    </submittedName>
</protein>
<evidence type="ECO:0000313" key="2">
    <source>
        <dbReference type="EMBL" id="MPC23844.1"/>
    </source>
</evidence>
<sequence>MRWVALGMAMTSGPTKRTRQAGRSLPAPSSPPDGLHTPPVGLCLFLCPVLLARSQERFTPPVSQWHILMQGSKGTRKFRILSSFLFSKFLFTCSFMSHHR</sequence>
<keyword evidence="3" id="KW-1185">Reference proteome</keyword>
<dbReference type="Proteomes" id="UP000324222">
    <property type="component" value="Unassembled WGS sequence"/>
</dbReference>